<sequence length="213" mass="22806">MTDSNYTALLIILDRSGSMSDIRDDMVGGLEQLIADQAQQPGMLTIDIVTFDELIEHTHAFAQPQDVKVELVPRGSTALYDAVGWSFNTFGKALADLPEHARPGTVLVAIVTDGHENASHEYTADTIKTMITHQREKFGWDITFLGANQDAVLEAQKIGIAPGDALTYAASAAGVSASRAAMSRKMADSRQGVRTEFTQEERGNAAGGASPTP</sequence>
<name>A0A4R8VAF3_9MICO</name>
<comment type="caution">
    <text evidence="2">The sequence shown here is derived from an EMBL/GenBank/DDBJ whole genome shotgun (WGS) entry which is preliminary data.</text>
</comment>
<dbReference type="AlphaFoldDB" id="A0A4R8VAF3"/>
<reference evidence="2 3" key="1">
    <citation type="submission" date="2019-03" db="EMBL/GenBank/DDBJ databases">
        <title>Genomics of glacier-inhabiting Cryobacterium strains.</title>
        <authorList>
            <person name="Liu Q."/>
            <person name="Xin Y.-H."/>
        </authorList>
    </citation>
    <scope>NUCLEOTIDE SEQUENCE [LARGE SCALE GENOMIC DNA]</scope>
    <source>
        <strain evidence="2 3">CGMCC 1.10440</strain>
    </source>
</reference>
<evidence type="ECO:0000313" key="2">
    <source>
        <dbReference type="EMBL" id="TFB79525.1"/>
    </source>
</evidence>
<feature type="region of interest" description="Disordered" evidence="1">
    <location>
        <begin position="182"/>
        <end position="213"/>
    </location>
</feature>
<dbReference type="OrthoDB" id="9790144at2"/>
<dbReference type="SUPFAM" id="SSF53300">
    <property type="entry name" value="vWA-like"/>
    <property type="match status" value="1"/>
</dbReference>
<evidence type="ECO:0000256" key="1">
    <source>
        <dbReference type="SAM" id="MobiDB-lite"/>
    </source>
</evidence>
<keyword evidence="3" id="KW-1185">Reference proteome</keyword>
<accession>A0A4R8VAF3</accession>
<organism evidence="2 3">
    <name type="scientific">Terrimesophilobacter mesophilus</name>
    <dbReference type="NCBI Taxonomy" id="433647"/>
    <lineage>
        <taxon>Bacteria</taxon>
        <taxon>Bacillati</taxon>
        <taxon>Actinomycetota</taxon>
        <taxon>Actinomycetes</taxon>
        <taxon>Micrococcales</taxon>
        <taxon>Microbacteriaceae</taxon>
        <taxon>Terrimesophilobacter</taxon>
    </lineage>
</organism>
<dbReference type="Gene3D" id="3.40.50.410">
    <property type="entry name" value="von Willebrand factor, type A domain"/>
    <property type="match status" value="1"/>
</dbReference>
<proteinExistence type="predicted"/>
<protein>
    <submittedName>
        <fullName evidence="2">VWA domain-containing protein</fullName>
    </submittedName>
</protein>
<dbReference type="InterPro" id="IPR036465">
    <property type="entry name" value="vWFA_dom_sf"/>
</dbReference>
<feature type="compositionally biased region" description="Basic and acidic residues" evidence="1">
    <location>
        <begin position="185"/>
        <end position="203"/>
    </location>
</feature>
<dbReference type="EMBL" id="SOFI01000003">
    <property type="protein sequence ID" value="TFB79525.1"/>
    <property type="molecule type" value="Genomic_DNA"/>
</dbReference>
<dbReference type="Proteomes" id="UP000298488">
    <property type="component" value="Unassembled WGS sequence"/>
</dbReference>
<dbReference type="RefSeq" id="WP_104095398.1">
    <property type="nucleotide sequence ID" value="NZ_JACHBP010000001.1"/>
</dbReference>
<evidence type="ECO:0000313" key="3">
    <source>
        <dbReference type="Proteomes" id="UP000298488"/>
    </source>
</evidence>
<gene>
    <name evidence="2" type="ORF">E3N84_05350</name>
</gene>